<proteinExistence type="predicted"/>
<keyword evidence="3" id="KW-1185">Reference proteome</keyword>
<gene>
    <name evidence="2" type="ORF">KIW84_073943</name>
</gene>
<sequence length="213" mass="24944">MAKKLGDIVGEFIETYHKEYNMMGRFLRIKVKVDLQNPIKRGIVMKYQEKRLEIFYNYERLLTFCFVCGKIGNKLKDYMEIGEGGSEGYEEIVDQNLSLGPWLHASPLPRNVDKVHFTPVYGYPKESRNHQTWHLFRSLKPNSGMWLCFGDFNDVVSAEEKLGDIARTDYKLFWGRQTVEDRELLDVGFVGHPFTRTNDRDGAYNIQCRLDIK</sequence>
<dbReference type="InterPro" id="IPR025836">
    <property type="entry name" value="Zn_knuckle_CX2CX4HX4C"/>
</dbReference>
<name>A0A9D4ZXZ8_PEA</name>
<dbReference type="Pfam" id="PF14392">
    <property type="entry name" value="zf-CCHC_4"/>
    <property type="match status" value="1"/>
</dbReference>
<protein>
    <recommendedName>
        <fullName evidence="1">Zinc knuckle CX2CX4HX4C domain-containing protein</fullName>
    </recommendedName>
</protein>
<organism evidence="2 3">
    <name type="scientific">Pisum sativum</name>
    <name type="common">Garden pea</name>
    <name type="synonym">Lathyrus oleraceus</name>
    <dbReference type="NCBI Taxonomy" id="3888"/>
    <lineage>
        <taxon>Eukaryota</taxon>
        <taxon>Viridiplantae</taxon>
        <taxon>Streptophyta</taxon>
        <taxon>Embryophyta</taxon>
        <taxon>Tracheophyta</taxon>
        <taxon>Spermatophyta</taxon>
        <taxon>Magnoliopsida</taxon>
        <taxon>eudicotyledons</taxon>
        <taxon>Gunneridae</taxon>
        <taxon>Pentapetalae</taxon>
        <taxon>rosids</taxon>
        <taxon>fabids</taxon>
        <taxon>Fabales</taxon>
        <taxon>Fabaceae</taxon>
        <taxon>Papilionoideae</taxon>
        <taxon>50 kb inversion clade</taxon>
        <taxon>NPAAA clade</taxon>
        <taxon>Hologalegina</taxon>
        <taxon>IRL clade</taxon>
        <taxon>Fabeae</taxon>
        <taxon>Lathyrus</taxon>
    </lineage>
</organism>
<dbReference type="EMBL" id="JAMSHJ010000007">
    <property type="protein sequence ID" value="KAI5388044.1"/>
    <property type="molecule type" value="Genomic_DNA"/>
</dbReference>
<dbReference type="AlphaFoldDB" id="A0A9D4ZXZ8"/>
<accession>A0A9D4ZXZ8</accession>
<dbReference type="SUPFAM" id="SSF56219">
    <property type="entry name" value="DNase I-like"/>
    <property type="match status" value="1"/>
</dbReference>
<reference evidence="2 3" key="1">
    <citation type="journal article" date="2022" name="Nat. Genet.">
        <title>Improved pea reference genome and pan-genome highlight genomic features and evolutionary characteristics.</title>
        <authorList>
            <person name="Yang T."/>
            <person name="Liu R."/>
            <person name="Luo Y."/>
            <person name="Hu S."/>
            <person name="Wang D."/>
            <person name="Wang C."/>
            <person name="Pandey M.K."/>
            <person name="Ge S."/>
            <person name="Xu Q."/>
            <person name="Li N."/>
            <person name="Li G."/>
            <person name="Huang Y."/>
            <person name="Saxena R.K."/>
            <person name="Ji Y."/>
            <person name="Li M."/>
            <person name="Yan X."/>
            <person name="He Y."/>
            <person name="Liu Y."/>
            <person name="Wang X."/>
            <person name="Xiang C."/>
            <person name="Varshney R.K."/>
            <person name="Ding H."/>
            <person name="Gao S."/>
            <person name="Zong X."/>
        </authorList>
    </citation>
    <scope>NUCLEOTIDE SEQUENCE [LARGE SCALE GENOMIC DNA]</scope>
    <source>
        <strain evidence="2 3">cv. Zhongwan 6</strain>
    </source>
</reference>
<dbReference type="Proteomes" id="UP001058974">
    <property type="component" value="Chromosome 7"/>
</dbReference>
<dbReference type="InterPro" id="IPR036691">
    <property type="entry name" value="Endo/exonu/phosph_ase_sf"/>
</dbReference>
<feature type="domain" description="Zinc knuckle CX2CX4HX4C" evidence="1">
    <location>
        <begin position="44"/>
        <end position="74"/>
    </location>
</feature>
<evidence type="ECO:0000259" key="1">
    <source>
        <dbReference type="Pfam" id="PF14392"/>
    </source>
</evidence>
<evidence type="ECO:0000313" key="2">
    <source>
        <dbReference type="EMBL" id="KAI5388044.1"/>
    </source>
</evidence>
<comment type="caution">
    <text evidence="2">The sequence shown here is derived from an EMBL/GenBank/DDBJ whole genome shotgun (WGS) entry which is preliminary data.</text>
</comment>
<evidence type="ECO:0000313" key="3">
    <source>
        <dbReference type="Proteomes" id="UP001058974"/>
    </source>
</evidence>
<dbReference type="Gramene" id="Psat07G0394300-T1">
    <property type="protein sequence ID" value="KAI5388044.1"/>
    <property type="gene ID" value="KIW84_073943"/>
</dbReference>